<dbReference type="InterPro" id="IPR000719">
    <property type="entry name" value="Prot_kinase_dom"/>
</dbReference>
<accession>A0AAD6SBR1</accession>
<dbReference type="SUPFAM" id="SSF56112">
    <property type="entry name" value="Protein kinase-like (PK-like)"/>
    <property type="match status" value="1"/>
</dbReference>
<comment type="caution">
    <text evidence="2">The sequence shown here is derived from an EMBL/GenBank/DDBJ whole genome shotgun (WGS) entry which is preliminary data.</text>
</comment>
<dbReference type="InterPro" id="IPR001245">
    <property type="entry name" value="Ser-Thr/Tyr_kinase_cat_dom"/>
</dbReference>
<evidence type="ECO:0000313" key="3">
    <source>
        <dbReference type="Proteomes" id="UP001218188"/>
    </source>
</evidence>
<protein>
    <submittedName>
        <fullName evidence="2">Kinase-like domain-containing protein</fullName>
    </submittedName>
</protein>
<proteinExistence type="predicted"/>
<dbReference type="PROSITE" id="PS50011">
    <property type="entry name" value="PROTEIN_KINASE_DOM"/>
    <property type="match status" value="1"/>
</dbReference>
<evidence type="ECO:0000259" key="1">
    <source>
        <dbReference type="PROSITE" id="PS50011"/>
    </source>
</evidence>
<keyword evidence="2" id="KW-0808">Transferase</keyword>
<dbReference type="EMBL" id="JARJCM010000183">
    <property type="protein sequence ID" value="KAJ7023741.1"/>
    <property type="molecule type" value="Genomic_DNA"/>
</dbReference>
<dbReference type="InterPro" id="IPR051681">
    <property type="entry name" value="Ser/Thr_Kinases-Pseudokinases"/>
</dbReference>
<sequence>MKREVQVWSQVKHPNLLPFFGICKGLAPRPVLVSPWYEFGHVGEYLKKFPEADRQALVRSSVIATGLTYLHSREMIHGDLKVQNVLVHASGRAVICDFGRER</sequence>
<reference evidence="2" key="1">
    <citation type="submission" date="2023-03" db="EMBL/GenBank/DDBJ databases">
        <title>Massive genome expansion in bonnet fungi (Mycena s.s.) driven by repeated elements and novel gene families across ecological guilds.</title>
        <authorList>
            <consortium name="Lawrence Berkeley National Laboratory"/>
            <person name="Harder C.B."/>
            <person name="Miyauchi S."/>
            <person name="Viragh M."/>
            <person name="Kuo A."/>
            <person name="Thoen E."/>
            <person name="Andreopoulos B."/>
            <person name="Lu D."/>
            <person name="Skrede I."/>
            <person name="Drula E."/>
            <person name="Henrissat B."/>
            <person name="Morin E."/>
            <person name="Kohler A."/>
            <person name="Barry K."/>
            <person name="LaButti K."/>
            <person name="Morin E."/>
            <person name="Salamov A."/>
            <person name="Lipzen A."/>
            <person name="Mereny Z."/>
            <person name="Hegedus B."/>
            <person name="Baldrian P."/>
            <person name="Stursova M."/>
            <person name="Weitz H."/>
            <person name="Taylor A."/>
            <person name="Grigoriev I.V."/>
            <person name="Nagy L.G."/>
            <person name="Martin F."/>
            <person name="Kauserud H."/>
        </authorList>
    </citation>
    <scope>NUCLEOTIDE SEQUENCE</scope>
    <source>
        <strain evidence="2">CBHHK200</strain>
    </source>
</reference>
<dbReference type="GO" id="GO:0004674">
    <property type="term" value="F:protein serine/threonine kinase activity"/>
    <property type="evidence" value="ECO:0007669"/>
    <property type="project" value="TreeGrafter"/>
</dbReference>
<dbReference type="AlphaFoldDB" id="A0AAD6SBR1"/>
<name>A0AAD6SBR1_9AGAR</name>
<dbReference type="InterPro" id="IPR011009">
    <property type="entry name" value="Kinase-like_dom_sf"/>
</dbReference>
<keyword evidence="3" id="KW-1185">Reference proteome</keyword>
<gene>
    <name evidence="2" type="ORF">C8F04DRAFT_969866</name>
</gene>
<organism evidence="2 3">
    <name type="scientific">Mycena alexandri</name>
    <dbReference type="NCBI Taxonomy" id="1745969"/>
    <lineage>
        <taxon>Eukaryota</taxon>
        <taxon>Fungi</taxon>
        <taxon>Dikarya</taxon>
        <taxon>Basidiomycota</taxon>
        <taxon>Agaricomycotina</taxon>
        <taxon>Agaricomycetes</taxon>
        <taxon>Agaricomycetidae</taxon>
        <taxon>Agaricales</taxon>
        <taxon>Marasmiineae</taxon>
        <taxon>Mycenaceae</taxon>
        <taxon>Mycena</taxon>
    </lineage>
</organism>
<dbReference type="PANTHER" id="PTHR44329">
    <property type="entry name" value="SERINE/THREONINE-PROTEIN KINASE TNNI3K-RELATED"/>
    <property type="match status" value="1"/>
</dbReference>
<feature type="domain" description="Protein kinase" evidence="1">
    <location>
        <begin position="1"/>
        <end position="102"/>
    </location>
</feature>
<dbReference type="Proteomes" id="UP001218188">
    <property type="component" value="Unassembled WGS sequence"/>
</dbReference>
<evidence type="ECO:0000313" key="2">
    <source>
        <dbReference type="EMBL" id="KAJ7023741.1"/>
    </source>
</evidence>
<dbReference type="GO" id="GO:0005524">
    <property type="term" value="F:ATP binding"/>
    <property type="evidence" value="ECO:0007669"/>
    <property type="project" value="InterPro"/>
</dbReference>
<dbReference type="InterPro" id="IPR008271">
    <property type="entry name" value="Ser/Thr_kinase_AS"/>
</dbReference>
<dbReference type="Pfam" id="PF07714">
    <property type="entry name" value="PK_Tyr_Ser-Thr"/>
    <property type="match status" value="1"/>
</dbReference>
<dbReference type="Gene3D" id="1.10.510.10">
    <property type="entry name" value="Transferase(Phosphotransferase) domain 1"/>
    <property type="match status" value="1"/>
</dbReference>
<dbReference type="PROSITE" id="PS00108">
    <property type="entry name" value="PROTEIN_KINASE_ST"/>
    <property type="match status" value="1"/>
</dbReference>
<keyword evidence="2" id="KW-0418">Kinase</keyword>